<gene>
    <name evidence="1" type="ORF">SAMN04488568_12137</name>
</gene>
<dbReference type="Gene3D" id="3.40.50.300">
    <property type="entry name" value="P-loop containing nucleotide triphosphate hydrolases"/>
    <property type="match status" value="1"/>
</dbReference>
<dbReference type="SUPFAM" id="SSF52540">
    <property type="entry name" value="P-loop containing nucleoside triphosphate hydrolases"/>
    <property type="match status" value="1"/>
</dbReference>
<dbReference type="Pfam" id="PF09140">
    <property type="entry name" value="MipZ"/>
    <property type="match status" value="1"/>
</dbReference>
<keyword evidence="2" id="KW-1185">Reference proteome</keyword>
<dbReference type="InterPro" id="IPR015223">
    <property type="entry name" value="MipZ"/>
</dbReference>
<dbReference type="OrthoDB" id="13869at2"/>
<dbReference type="Proteomes" id="UP000199759">
    <property type="component" value="Unassembled WGS sequence"/>
</dbReference>
<organism evidence="1 2">
    <name type="scientific">Maricaulis salignorans</name>
    <dbReference type="NCBI Taxonomy" id="144026"/>
    <lineage>
        <taxon>Bacteria</taxon>
        <taxon>Pseudomonadati</taxon>
        <taxon>Pseudomonadota</taxon>
        <taxon>Alphaproteobacteria</taxon>
        <taxon>Maricaulales</taxon>
        <taxon>Maricaulaceae</taxon>
        <taxon>Maricaulis</taxon>
    </lineage>
</organism>
<dbReference type="STRING" id="144026.SAMN04488568_12137"/>
<dbReference type="AlphaFoldDB" id="A0A1G9VY93"/>
<dbReference type="PANTHER" id="PTHR13696:SF96">
    <property type="entry name" value="COBQ_COBB_MIND_PARA NUCLEOTIDE BINDING DOMAIN-CONTAINING PROTEIN"/>
    <property type="match status" value="1"/>
</dbReference>
<dbReference type="RefSeq" id="WP_091771639.1">
    <property type="nucleotide sequence ID" value="NZ_FNHG01000021.1"/>
</dbReference>
<dbReference type="InterPro" id="IPR050678">
    <property type="entry name" value="DNA_Partitioning_ATPase"/>
</dbReference>
<name>A0A1G9VY93_9PROT</name>
<dbReference type="InterPro" id="IPR027417">
    <property type="entry name" value="P-loop_NTPase"/>
</dbReference>
<dbReference type="PANTHER" id="PTHR13696">
    <property type="entry name" value="P-LOOP CONTAINING NUCLEOSIDE TRIPHOSPHATE HYDROLASE"/>
    <property type="match status" value="1"/>
</dbReference>
<proteinExistence type="predicted"/>
<accession>A0A1G9VY93</accession>
<sequence>MTTHSAFKLPTRPVGRVRDGVAEAHLIVVGNEKGGAGKSTVAMHLAVALMRMGKRVGAIDLDLRQRSFSRYLGNRNAWCEKHGVDLPRVSEIAVAPSAQRDLDIAEMEETERFSHALSDLKARTDFIVIDAPGADTLYSRLAHSAADTIVTPVNDSFVDFDLLAEIDPDTFQVGRPSVYSEMVWECRKRKAALERRSIDWVVMRNRVSMLDARNKRRVGEGLKMLSQRIGFRLAPGFAERVIYRELFPLGLTLLDLTESGSTLPFTMSHVAARQELRDLLIVLKLSGLEGQAIPF</sequence>
<evidence type="ECO:0000313" key="1">
    <source>
        <dbReference type="EMBL" id="SDM76886.1"/>
    </source>
</evidence>
<evidence type="ECO:0000313" key="2">
    <source>
        <dbReference type="Proteomes" id="UP000199759"/>
    </source>
</evidence>
<protein>
    <submittedName>
        <fullName evidence="1">Chromosome partitioning protein</fullName>
    </submittedName>
</protein>
<reference evidence="1 2" key="1">
    <citation type="submission" date="2016-10" db="EMBL/GenBank/DDBJ databases">
        <authorList>
            <person name="de Groot N.N."/>
        </authorList>
    </citation>
    <scope>NUCLEOTIDE SEQUENCE [LARGE SCALE GENOMIC DNA]</scope>
    <source>
        <strain evidence="1 2">DSM 16077</strain>
    </source>
</reference>
<dbReference type="EMBL" id="FNHG01000021">
    <property type="protein sequence ID" value="SDM76886.1"/>
    <property type="molecule type" value="Genomic_DNA"/>
</dbReference>
<dbReference type="CDD" id="cd02042">
    <property type="entry name" value="ParAB_family"/>
    <property type="match status" value="1"/>
</dbReference>